<keyword evidence="7 14" id="KW-0863">Zinc-finger</keyword>
<evidence type="ECO:0000256" key="11">
    <source>
        <dbReference type="ARBA" id="ARBA00023054"/>
    </source>
</evidence>
<dbReference type="PANTHER" id="PTHR23163">
    <property type="entry name" value="RING FINGER PROTEIN-RELATED"/>
    <property type="match status" value="1"/>
</dbReference>
<dbReference type="UniPathway" id="UPA00143"/>
<evidence type="ECO:0000256" key="14">
    <source>
        <dbReference type="PROSITE-ProRule" id="PRU00042"/>
    </source>
</evidence>
<dbReference type="InterPro" id="IPR001841">
    <property type="entry name" value="Znf_RING"/>
</dbReference>
<dbReference type="EC" id="2.3.2.27" evidence="15"/>
<feature type="coiled-coil region" evidence="16">
    <location>
        <begin position="65"/>
        <end position="92"/>
    </location>
</feature>
<comment type="function">
    <text evidence="13">E3 ubiquitin-protein ligase that mediates monoubiquitination of histone H2B to form H2BK123ub1. H2BK123ub1 gives a specific tag for epigenetic transcriptional activation and is also a prerequisite for H3K4me and H3K79me formation.</text>
</comment>
<proteinExistence type="inferred from homology"/>
<comment type="pathway">
    <text evidence="3 15">Protein modification; protein ubiquitination.</text>
</comment>
<evidence type="ECO:0000256" key="9">
    <source>
        <dbReference type="ARBA" id="ARBA00022833"/>
    </source>
</evidence>
<dbReference type="EMBL" id="KV748470">
    <property type="protein sequence ID" value="OCL15249.1"/>
    <property type="molecule type" value="Genomic_DNA"/>
</dbReference>
<evidence type="ECO:0000256" key="2">
    <source>
        <dbReference type="ARBA" id="ARBA00004123"/>
    </source>
</evidence>
<evidence type="ECO:0000256" key="16">
    <source>
        <dbReference type="SAM" id="Coils"/>
    </source>
</evidence>
<dbReference type="PROSITE" id="PS00518">
    <property type="entry name" value="ZF_RING_1"/>
    <property type="match status" value="1"/>
</dbReference>
<evidence type="ECO:0000256" key="17">
    <source>
        <dbReference type="SAM" id="MobiDB-lite"/>
    </source>
</evidence>
<gene>
    <name evidence="20" type="ORF">AOQ84DRAFT_279372</name>
</gene>
<feature type="coiled-coil region" evidence="16">
    <location>
        <begin position="558"/>
        <end position="603"/>
    </location>
</feature>
<evidence type="ECO:0000256" key="10">
    <source>
        <dbReference type="ARBA" id="ARBA00022853"/>
    </source>
</evidence>
<dbReference type="InterPro" id="IPR013083">
    <property type="entry name" value="Znf_RING/FYVE/PHD"/>
</dbReference>
<feature type="region of interest" description="Disordered" evidence="17">
    <location>
        <begin position="20"/>
        <end position="43"/>
    </location>
</feature>
<dbReference type="GO" id="GO:0008270">
    <property type="term" value="F:zinc ion binding"/>
    <property type="evidence" value="ECO:0007669"/>
    <property type="project" value="UniProtKB-KW"/>
</dbReference>
<dbReference type="Pfam" id="PF26095">
    <property type="entry name" value="CC_Bre1"/>
    <property type="match status" value="1"/>
</dbReference>
<evidence type="ECO:0000256" key="15">
    <source>
        <dbReference type="RuleBase" id="RU365038"/>
    </source>
</evidence>
<feature type="domain" description="C2H2-type" evidence="19">
    <location>
        <begin position="710"/>
        <end position="729"/>
    </location>
</feature>
<dbReference type="Proteomes" id="UP000250140">
    <property type="component" value="Unassembled WGS sequence"/>
</dbReference>
<keyword evidence="9 15" id="KW-0862">Zinc</keyword>
<comment type="similarity">
    <text evidence="4 15">Belongs to the BRE1 family.</text>
</comment>
<dbReference type="SMART" id="SM00184">
    <property type="entry name" value="RING"/>
    <property type="match status" value="1"/>
</dbReference>
<keyword evidence="10 15" id="KW-0156">Chromatin regulator</keyword>
<dbReference type="Pfam" id="PF13923">
    <property type="entry name" value="zf-C3HC4_2"/>
    <property type="match status" value="1"/>
</dbReference>
<dbReference type="PROSITE" id="PS50157">
    <property type="entry name" value="ZINC_FINGER_C2H2_2"/>
    <property type="match status" value="1"/>
</dbReference>
<dbReference type="PROSITE" id="PS50089">
    <property type="entry name" value="ZF_RING_2"/>
    <property type="match status" value="1"/>
</dbReference>
<keyword evidence="11 15" id="KW-0175">Coiled coil</keyword>
<evidence type="ECO:0000256" key="8">
    <source>
        <dbReference type="ARBA" id="ARBA00022786"/>
    </source>
</evidence>
<dbReference type="InterPro" id="IPR013956">
    <property type="entry name" value="E3_ubiquit_lig_Bre1"/>
</dbReference>
<keyword evidence="8 15" id="KW-0833">Ubl conjugation pathway</keyword>
<comment type="subcellular location">
    <subcellularLocation>
        <location evidence="2 15">Nucleus</location>
    </subcellularLocation>
</comment>
<evidence type="ECO:0000256" key="7">
    <source>
        <dbReference type="ARBA" id="ARBA00022771"/>
    </source>
</evidence>
<evidence type="ECO:0000259" key="18">
    <source>
        <dbReference type="PROSITE" id="PS50089"/>
    </source>
</evidence>
<evidence type="ECO:0000256" key="1">
    <source>
        <dbReference type="ARBA" id="ARBA00000900"/>
    </source>
</evidence>
<dbReference type="GO" id="GO:0033503">
    <property type="term" value="C:HULC complex"/>
    <property type="evidence" value="ECO:0007669"/>
    <property type="project" value="TreeGrafter"/>
</dbReference>
<feature type="coiled-coil region" evidence="16">
    <location>
        <begin position="197"/>
        <end position="224"/>
    </location>
</feature>
<feature type="compositionally biased region" description="Basic and acidic residues" evidence="17">
    <location>
        <begin position="20"/>
        <end position="32"/>
    </location>
</feature>
<evidence type="ECO:0000259" key="19">
    <source>
        <dbReference type="PROSITE" id="PS50157"/>
    </source>
</evidence>
<evidence type="ECO:0000313" key="21">
    <source>
        <dbReference type="Proteomes" id="UP000250140"/>
    </source>
</evidence>
<dbReference type="GO" id="GO:0006325">
    <property type="term" value="P:chromatin organization"/>
    <property type="evidence" value="ECO:0007669"/>
    <property type="project" value="UniProtKB-KW"/>
</dbReference>
<evidence type="ECO:0000256" key="12">
    <source>
        <dbReference type="ARBA" id="ARBA00023242"/>
    </source>
</evidence>
<dbReference type="Pfam" id="PF08647">
    <property type="entry name" value="BRE1"/>
    <property type="match status" value="1"/>
</dbReference>
<dbReference type="InterPro" id="IPR017907">
    <property type="entry name" value="Znf_RING_CS"/>
</dbReference>
<dbReference type="AlphaFoldDB" id="A0A8E2FDW0"/>
<protein>
    <recommendedName>
        <fullName evidence="15">E3 ubiquitin protein ligase</fullName>
        <ecNumber evidence="15">2.3.2.27</ecNumber>
    </recommendedName>
</protein>
<dbReference type="CDD" id="cd16499">
    <property type="entry name" value="RING-HC_Bre1-like"/>
    <property type="match status" value="1"/>
</dbReference>
<dbReference type="InterPro" id="IPR013087">
    <property type="entry name" value="Znf_C2H2_type"/>
</dbReference>
<dbReference type="Gene3D" id="3.30.40.10">
    <property type="entry name" value="Zinc/RING finger domain, C3HC4 (zinc finger)"/>
    <property type="match status" value="1"/>
</dbReference>
<dbReference type="OrthoDB" id="654191at2759"/>
<evidence type="ECO:0000313" key="20">
    <source>
        <dbReference type="EMBL" id="OCL15249.1"/>
    </source>
</evidence>
<dbReference type="GO" id="GO:0016567">
    <property type="term" value="P:protein ubiquitination"/>
    <property type="evidence" value="ECO:0007669"/>
    <property type="project" value="UniProtKB-UniRule"/>
</dbReference>
<evidence type="ECO:0000256" key="6">
    <source>
        <dbReference type="ARBA" id="ARBA00022723"/>
    </source>
</evidence>
<evidence type="ECO:0000256" key="13">
    <source>
        <dbReference type="ARBA" id="ARBA00059679"/>
    </source>
</evidence>
<feature type="coiled-coil region" evidence="16">
    <location>
        <begin position="632"/>
        <end position="659"/>
    </location>
</feature>
<feature type="domain" description="RING-type" evidence="18">
    <location>
        <begin position="677"/>
        <end position="715"/>
    </location>
</feature>
<keyword evidence="12 15" id="KW-0539">Nucleus</keyword>
<keyword evidence="6 15" id="KW-0479">Metal-binding</keyword>
<feature type="region of interest" description="Disordered" evidence="17">
    <location>
        <begin position="229"/>
        <end position="259"/>
    </location>
</feature>
<evidence type="ECO:0000256" key="5">
    <source>
        <dbReference type="ARBA" id="ARBA00022679"/>
    </source>
</evidence>
<dbReference type="InterPro" id="IPR058643">
    <property type="entry name" value="BRE1-like_CC"/>
</dbReference>
<dbReference type="GO" id="GO:0005634">
    <property type="term" value="C:nucleus"/>
    <property type="evidence" value="ECO:0007669"/>
    <property type="project" value="UniProtKB-SubCell"/>
</dbReference>
<reference evidence="20 21" key="1">
    <citation type="journal article" date="2016" name="Nat. Commun.">
        <title>Ectomycorrhizal ecology is imprinted in the genome of the dominant symbiotic fungus Cenococcum geophilum.</title>
        <authorList>
            <consortium name="DOE Joint Genome Institute"/>
            <person name="Peter M."/>
            <person name="Kohler A."/>
            <person name="Ohm R.A."/>
            <person name="Kuo A."/>
            <person name="Krutzmann J."/>
            <person name="Morin E."/>
            <person name="Arend M."/>
            <person name="Barry K.W."/>
            <person name="Binder M."/>
            <person name="Choi C."/>
            <person name="Clum A."/>
            <person name="Copeland A."/>
            <person name="Grisel N."/>
            <person name="Haridas S."/>
            <person name="Kipfer T."/>
            <person name="LaButti K."/>
            <person name="Lindquist E."/>
            <person name="Lipzen A."/>
            <person name="Maire R."/>
            <person name="Meier B."/>
            <person name="Mihaltcheva S."/>
            <person name="Molinier V."/>
            <person name="Murat C."/>
            <person name="Poggeler S."/>
            <person name="Quandt C.A."/>
            <person name="Sperisen C."/>
            <person name="Tritt A."/>
            <person name="Tisserant E."/>
            <person name="Crous P.W."/>
            <person name="Henrissat B."/>
            <person name="Nehls U."/>
            <person name="Egli S."/>
            <person name="Spatafora J.W."/>
            <person name="Grigoriev I.V."/>
            <person name="Martin F.M."/>
        </authorList>
    </citation>
    <scope>NUCLEOTIDE SEQUENCE [LARGE SCALE GENOMIC DNA]</scope>
    <source>
        <strain evidence="20 21">CBS 207.34</strain>
    </source>
</reference>
<feature type="coiled-coil region" evidence="16">
    <location>
        <begin position="274"/>
        <end position="526"/>
    </location>
</feature>
<name>A0A8E2FDW0_9PEZI</name>
<keyword evidence="21" id="KW-1185">Reference proteome</keyword>
<accession>A0A8E2FDW0</accession>
<keyword evidence="5 15" id="KW-0808">Transferase</keyword>
<sequence length="729" mass="82415">MRLESRTVTVPSLDVVKMEDRKRPAMLDHDDSAPPAKRQAVTVNGSKPHLDADLPWKDDIESFQKDAILRQMREYKREKVALEAQVADMEKRSAYHDDHLRIIDVWFSQLVDEVRIMANDTLSLGISQSTADAPFPASLLFSGNETFQKHLSSRSEGIKSALSDLFAKIPTASPEATQLQDQVSRLLAMEKEHIAQLHRITTEKEQLSERMESATHRYMIAEKKLDRNKSAQVAKLEKQATQSGGREDPSSAKADGLAEVNGTKGSVRINEELVTAQKEALAEANKRKEQLEQLEAENKKLTEHVTSLTIRLSGLTDDDYAKTDLFKTLKSQHEDVIKRINNLEATNVQLREEAQKLQAERTAYRIQMDDESRAVIGETESQLARAEADLTRIRNSRDELLADIAIRKASHEEHRVSIEQIKELASARESRVAALESEVERLRLQLAEQTASDDHQTEYGSMTPEQLRSKMLSLESEHKLLNNELLSMEAALKKAQSVAGKKIAEIASWEEQLARASADKAKADQKYFAAMKTKEAREQENRTLRTQNTKSAEIVAQLKEAEALSRSLTEKLEKQVAEMRVQLEELSNQCRASQQKLSESQISSEGHTNQIVELKKTLTAKDALYLAATHSQREAEAESEKLKVQLEDAQKQAESWKKKSLSNQPDEEKYMRSMILCAVCKKNFKDTAIKSCGHLFCKECVEERLTSRSRKCPQCGKSFGANDHMRVHF</sequence>
<dbReference type="SUPFAM" id="SSF57850">
    <property type="entry name" value="RING/U-box"/>
    <property type="match status" value="1"/>
</dbReference>
<evidence type="ECO:0000256" key="3">
    <source>
        <dbReference type="ARBA" id="ARBA00004906"/>
    </source>
</evidence>
<dbReference type="GO" id="GO:0061630">
    <property type="term" value="F:ubiquitin protein ligase activity"/>
    <property type="evidence" value="ECO:0007669"/>
    <property type="project" value="UniProtKB-EC"/>
</dbReference>
<dbReference type="PANTHER" id="PTHR23163:SF0">
    <property type="entry name" value="E3 UBIQUITIN-PROTEIN LIGASE BRE1"/>
    <property type="match status" value="1"/>
</dbReference>
<evidence type="ECO:0000256" key="4">
    <source>
        <dbReference type="ARBA" id="ARBA00005555"/>
    </source>
</evidence>
<comment type="catalytic activity">
    <reaction evidence="1 15">
        <text>S-ubiquitinyl-[E2 ubiquitin-conjugating enzyme]-L-cysteine + [acceptor protein]-L-lysine = [E2 ubiquitin-conjugating enzyme]-L-cysteine + N(6)-ubiquitinyl-[acceptor protein]-L-lysine.</text>
        <dbReference type="EC" id="2.3.2.27"/>
    </reaction>
</comment>
<organism evidence="20 21">
    <name type="scientific">Glonium stellatum</name>
    <dbReference type="NCBI Taxonomy" id="574774"/>
    <lineage>
        <taxon>Eukaryota</taxon>
        <taxon>Fungi</taxon>
        <taxon>Dikarya</taxon>
        <taxon>Ascomycota</taxon>
        <taxon>Pezizomycotina</taxon>
        <taxon>Dothideomycetes</taxon>
        <taxon>Pleosporomycetidae</taxon>
        <taxon>Gloniales</taxon>
        <taxon>Gloniaceae</taxon>
        <taxon>Glonium</taxon>
    </lineage>
</organism>